<keyword evidence="1 4" id="KW-0963">Cytoplasm</keyword>
<dbReference type="NCBIfam" id="NF009793">
    <property type="entry name" value="PRK13285.1-1"/>
    <property type="match status" value="1"/>
</dbReference>
<organism evidence="5 6">
    <name type="scientific">Anaerosalibacter massiliensis</name>
    <dbReference type="NCBI Taxonomy" id="1347392"/>
    <lineage>
        <taxon>Bacteria</taxon>
        <taxon>Bacillati</taxon>
        <taxon>Bacillota</taxon>
        <taxon>Tissierellia</taxon>
        <taxon>Tissierellales</taxon>
        <taxon>Sporanaerobacteraceae</taxon>
        <taxon>Anaerosalibacter</taxon>
    </lineage>
</organism>
<evidence type="ECO:0000256" key="2">
    <source>
        <dbReference type="ARBA" id="ARBA00022795"/>
    </source>
</evidence>
<dbReference type="GO" id="GO:0005737">
    <property type="term" value="C:cytoplasm"/>
    <property type="evidence" value="ECO:0007669"/>
    <property type="project" value="UniProtKB-SubCell"/>
</dbReference>
<comment type="caution">
    <text evidence="5">The sequence shown here is derived from an EMBL/GenBank/DDBJ whole genome shotgun (WGS) entry which is preliminary data.</text>
</comment>
<dbReference type="InterPro" id="IPR003775">
    <property type="entry name" value="Flagellar_assembly_factor_FliW"/>
</dbReference>
<keyword evidence="4" id="KW-0143">Chaperone</keyword>
<evidence type="ECO:0000256" key="1">
    <source>
        <dbReference type="ARBA" id="ARBA00022490"/>
    </source>
</evidence>
<comment type="subunit">
    <text evidence="4">Interacts with translational regulator CsrA and flagellin(s).</text>
</comment>
<protein>
    <recommendedName>
        <fullName evidence="4">Flagellar assembly factor FliW</fullName>
    </recommendedName>
</protein>
<accession>A0A9X2MIL9</accession>
<evidence type="ECO:0000256" key="4">
    <source>
        <dbReference type="HAMAP-Rule" id="MF_01185"/>
    </source>
</evidence>
<keyword evidence="5" id="KW-0966">Cell projection</keyword>
<comment type="function">
    <text evidence="4">Acts as an anti-CsrA protein, binds CsrA and prevents it from repressing translation of its target genes, one of which is flagellin. Binds to flagellin and participates in the assembly of the flagellum.</text>
</comment>
<reference evidence="5" key="1">
    <citation type="submission" date="2022-07" db="EMBL/GenBank/DDBJ databases">
        <title>Enhanced cultured diversity of the mouse gut microbiota enables custom-made synthetic communities.</title>
        <authorList>
            <person name="Afrizal A."/>
        </authorList>
    </citation>
    <scope>NUCLEOTIDE SEQUENCE</scope>
    <source>
        <strain evidence="5">DSM 29482</strain>
    </source>
</reference>
<proteinExistence type="inferred from homology"/>
<dbReference type="AlphaFoldDB" id="A0A9X2MIL9"/>
<name>A0A9X2MIL9_9FIRM</name>
<comment type="similarity">
    <text evidence="4">Belongs to the FliW family.</text>
</comment>
<sequence length="150" mass="17136">MVKLNTRNFGKIEIDEESIIEFPNGIPGFEDGKKYVLINNPDEENPFQWLQSVDNSDLAFVVINPFLVKFDYDIVLPESAIEILKIEDEKDIALYTIVVVPENIEEMTTNLSGPIVINVKERLGKQIALDDSRYSTKHYIFKKELNSQGA</sequence>
<dbReference type="GO" id="GO:0044780">
    <property type="term" value="P:bacterial-type flagellum assembly"/>
    <property type="evidence" value="ECO:0007669"/>
    <property type="project" value="UniProtKB-UniRule"/>
</dbReference>
<evidence type="ECO:0000313" key="6">
    <source>
        <dbReference type="Proteomes" id="UP001142078"/>
    </source>
</evidence>
<dbReference type="HAMAP" id="MF_01185">
    <property type="entry name" value="FliW"/>
    <property type="match status" value="1"/>
</dbReference>
<dbReference type="PANTHER" id="PTHR39190">
    <property type="entry name" value="FLAGELLAR ASSEMBLY FACTOR FLIW"/>
    <property type="match status" value="1"/>
</dbReference>
<dbReference type="Gene3D" id="2.30.290.10">
    <property type="entry name" value="BH3618-like"/>
    <property type="match status" value="1"/>
</dbReference>
<comment type="subcellular location">
    <subcellularLocation>
        <location evidence="4">Cytoplasm</location>
    </subcellularLocation>
</comment>
<evidence type="ECO:0000313" key="5">
    <source>
        <dbReference type="EMBL" id="MCR2044733.1"/>
    </source>
</evidence>
<keyword evidence="2 4" id="KW-1005">Bacterial flagellum biogenesis</keyword>
<dbReference type="RefSeq" id="WP_042678714.1">
    <property type="nucleotide sequence ID" value="NZ_CABKTM010000007.1"/>
</dbReference>
<keyword evidence="5" id="KW-0282">Flagellum</keyword>
<gene>
    <name evidence="4 5" type="primary">fliW</name>
    <name evidence="5" type="ORF">NSA23_11510</name>
</gene>
<dbReference type="GO" id="GO:0006417">
    <property type="term" value="P:regulation of translation"/>
    <property type="evidence" value="ECO:0007669"/>
    <property type="project" value="UniProtKB-KW"/>
</dbReference>
<dbReference type="InterPro" id="IPR024046">
    <property type="entry name" value="Flagellar_assmbl_FliW_dom_sf"/>
</dbReference>
<keyword evidence="3 4" id="KW-0810">Translation regulation</keyword>
<keyword evidence="5" id="KW-0969">Cilium</keyword>
<dbReference type="SUPFAM" id="SSF141457">
    <property type="entry name" value="BH3618-like"/>
    <property type="match status" value="1"/>
</dbReference>
<dbReference type="Pfam" id="PF02623">
    <property type="entry name" value="FliW"/>
    <property type="match status" value="1"/>
</dbReference>
<dbReference type="Proteomes" id="UP001142078">
    <property type="component" value="Unassembled WGS sequence"/>
</dbReference>
<evidence type="ECO:0000256" key="3">
    <source>
        <dbReference type="ARBA" id="ARBA00022845"/>
    </source>
</evidence>
<dbReference type="PANTHER" id="PTHR39190:SF1">
    <property type="entry name" value="FLAGELLAR ASSEMBLY FACTOR FLIW"/>
    <property type="match status" value="1"/>
</dbReference>
<keyword evidence="6" id="KW-1185">Reference proteome</keyword>
<dbReference type="EMBL" id="JANJZL010000008">
    <property type="protein sequence ID" value="MCR2044733.1"/>
    <property type="molecule type" value="Genomic_DNA"/>
</dbReference>